<sequence length="385" mass="43176">MLRENLMFPRKTHLFWLLALIAIGIGSLQWLQSNEPALEPQGGIPLAELLGEQEGFARVEAPWSFSFPQDHGAHSRYRTESWHFTGHLASEQEAHFGFQLSFFRVGLKPPEAPPRPSAWGAKEIYRGHFALTDVNQGRFRAFERFSRAALGLSGADSSPTQVWVENWRIQALGEENANFRLRATADGASIDLTLRNLKPPLLPNNDSSGQAGVFYSYQFTRLGAQGTIQRGNQIYPVKGLAWLDRAWGAVPVPAGPVVWDRFLLQLDDGRELLIFRLRRRDGSGTPINSGFLVDRAGKIQSFDSEALTIEILDYWESPKDGTPYPARWRFHLPAQGIDLRLTPAVANQELNLLLRYWGGLVQVRGQEKGKKIKGQGYVELIGYGA</sequence>
<accession>A0A0E2Z7A1</accession>
<dbReference type="EMBL" id="JPGN01000053">
    <property type="protein sequence ID" value="KFI19415.1"/>
    <property type="molecule type" value="Genomic_DNA"/>
</dbReference>
<dbReference type="OrthoDB" id="9770826at2"/>
<dbReference type="HOGENOM" id="CLU_040626_0_0_6"/>
<gene>
    <name evidence="3" type="ORF">IB75_08535</name>
</gene>
<feature type="transmembrane region" description="Helical" evidence="1">
    <location>
        <begin position="12"/>
        <end position="31"/>
    </location>
</feature>
<evidence type="ECO:0000256" key="1">
    <source>
        <dbReference type="SAM" id="Phobius"/>
    </source>
</evidence>
<keyword evidence="1" id="KW-0812">Transmembrane</keyword>
<proteinExistence type="predicted"/>
<name>A0A0E2Z7A1_9GAMM</name>
<comment type="caution">
    <text evidence="3">The sequence shown here is derived from an EMBL/GenBank/DDBJ whole genome shotgun (WGS) entry which is preliminary data.</text>
</comment>
<keyword evidence="1" id="KW-0472">Membrane</keyword>
<dbReference type="AlphaFoldDB" id="A0A0E2Z7A1"/>
<keyword evidence="1" id="KW-1133">Transmembrane helix</keyword>
<dbReference type="PANTHER" id="PTHR38591:SF1">
    <property type="entry name" value="BLL1000 PROTEIN"/>
    <property type="match status" value="1"/>
</dbReference>
<dbReference type="InterPro" id="IPR010791">
    <property type="entry name" value="AttH_dom"/>
</dbReference>
<evidence type="ECO:0000259" key="2">
    <source>
        <dbReference type="Pfam" id="PF07143"/>
    </source>
</evidence>
<dbReference type="Pfam" id="PF17186">
    <property type="entry name" value="Lipocalin_9"/>
    <property type="match status" value="1"/>
</dbReference>
<dbReference type="Gene3D" id="2.40.370.10">
    <property type="entry name" value="AttH-like domain"/>
    <property type="match status" value="2"/>
</dbReference>
<dbReference type="Pfam" id="PF07143">
    <property type="entry name" value="CrtC"/>
    <property type="match status" value="1"/>
</dbReference>
<feature type="domain" description="AttH" evidence="2">
    <location>
        <begin position="79"/>
        <end position="248"/>
    </location>
</feature>
<evidence type="ECO:0000313" key="3">
    <source>
        <dbReference type="EMBL" id="KFI19415.1"/>
    </source>
</evidence>
<organism evidence="3 4">
    <name type="scientific">Nitrosococcus oceani C-27</name>
    <dbReference type="NCBI Taxonomy" id="314279"/>
    <lineage>
        <taxon>Bacteria</taxon>
        <taxon>Pseudomonadati</taxon>
        <taxon>Pseudomonadota</taxon>
        <taxon>Gammaproteobacteria</taxon>
        <taxon>Chromatiales</taxon>
        <taxon>Chromatiaceae</taxon>
        <taxon>Nitrosococcus</taxon>
    </lineage>
</organism>
<protein>
    <recommendedName>
        <fullName evidence="2">AttH domain-containing protein</fullName>
    </recommendedName>
</protein>
<dbReference type="Proteomes" id="UP000028839">
    <property type="component" value="Unassembled WGS sequence"/>
</dbReference>
<evidence type="ECO:0000313" key="4">
    <source>
        <dbReference type="Proteomes" id="UP000028839"/>
    </source>
</evidence>
<dbReference type="InterPro" id="IPR023374">
    <property type="entry name" value="AttH-like_dom_sf"/>
</dbReference>
<dbReference type="PANTHER" id="PTHR38591">
    <property type="entry name" value="HYDROLASE"/>
    <property type="match status" value="1"/>
</dbReference>
<reference evidence="3 4" key="1">
    <citation type="submission" date="2014-07" db="EMBL/GenBank/DDBJ databases">
        <title>Comparative analysis of Nitrosococcus oceani genome inventories of strains from Pacific and Atlantic gyres.</title>
        <authorList>
            <person name="Lim C.K."/>
            <person name="Wang L."/>
            <person name="Sayavedra-Soto L.A."/>
            <person name="Klotz M.G."/>
        </authorList>
    </citation>
    <scope>NUCLEOTIDE SEQUENCE [LARGE SCALE GENOMIC DNA]</scope>
    <source>
        <strain evidence="3 4">C-27</strain>
    </source>
</reference>
<dbReference type="SUPFAM" id="SSF159245">
    <property type="entry name" value="AttH-like"/>
    <property type="match status" value="1"/>
</dbReference>